<evidence type="ECO:0000313" key="2">
    <source>
        <dbReference type="Proteomes" id="UP000054270"/>
    </source>
</evidence>
<evidence type="ECO:0000313" key="1">
    <source>
        <dbReference type="EMBL" id="KJA14899.1"/>
    </source>
</evidence>
<dbReference type="EMBL" id="KN817661">
    <property type="protein sequence ID" value="KJA14899.1"/>
    <property type="molecule type" value="Genomic_DNA"/>
</dbReference>
<organism evidence="1 2">
    <name type="scientific">Hypholoma sublateritium (strain FD-334 SS-4)</name>
    <dbReference type="NCBI Taxonomy" id="945553"/>
    <lineage>
        <taxon>Eukaryota</taxon>
        <taxon>Fungi</taxon>
        <taxon>Dikarya</taxon>
        <taxon>Basidiomycota</taxon>
        <taxon>Agaricomycotina</taxon>
        <taxon>Agaricomycetes</taxon>
        <taxon>Agaricomycetidae</taxon>
        <taxon>Agaricales</taxon>
        <taxon>Agaricineae</taxon>
        <taxon>Strophariaceae</taxon>
        <taxon>Hypholoma</taxon>
    </lineage>
</organism>
<name>A0A0D2N704_HYPSF</name>
<gene>
    <name evidence="1" type="ORF">HYPSUDRAFT_208310</name>
</gene>
<dbReference type="Proteomes" id="UP000054270">
    <property type="component" value="Unassembled WGS sequence"/>
</dbReference>
<protein>
    <submittedName>
        <fullName evidence="1">Uncharacterized protein</fullName>
    </submittedName>
</protein>
<sequence>MAAVSGLCPGLLAYFLLQHASRPLDGLCLSRAAGSSVAVSTHPEPTTASSFCDHPRLVNHRPNREDVGQGIVAGSRFSLRRWTLRRQPRHPGAWIVVAALAHSTWTAEEHGEGEITAAEIAEYIPWALSEARYSNRSAGVTEGVERHSSPSSVCRRRAGARLATVPHLM</sequence>
<reference evidence="2" key="1">
    <citation type="submission" date="2014-04" db="EMBL/GenBank/DDBJ databases">
        <title>Evolutionary Origins and Diversification of the Mycorrhizal Mutualists.</title>
        <authorList>
            <consortium name="DOE Joint Genome Institute"/>
            <consortium name="Mycorrhizal Genomics Consortium"/>
            <person name="Kohler A."/>
            <person name="Kuo A."/>
            <person name="Nagy L.G."/>
            <person name="Floudas D."/>
            <person name="Copeland A."/>
            <person name="Barry K.W."/>
            <person name="Cichocki N."/>
            <person name="Veneault-Fourrey C."/>
            <person name="LaButti K."/>
            <person name="Lindquist E.A."/>
            <person name="Lipzen A."/>
            <person name="Lundell T."/>
            <person name="Morin E."/>
            <person name="Murat C."/>
            <person name="Riley R."/>
            <person name="Ohm R."/>
            <person name="Sun H."/>
            <person name="Tunlid A."/>
            <person name="Henrissat B."/>
            <person name="Grigoriev I.V."/>
            <person name="Hibbett D.S."/>
            <person name="Martin F."/>
        </authorList>
    </citation>
    <scope>NUCLEOTIDE SEQUENCE [LARGE SCALE GENOMIC DNA]</scope>
    <source>
        <strain evidence="2">FD-334 SS-4</strain>
    </source>
</reference>
<dbReference type="AlphaFoldDB" id="A0A0D2N704"/>
<accession>A0A0D2N704</accession>
<proteinExistence type="predicted"/>
<keyword evidence="2" id="KW-1185">Reference proteome</keyword>